<sequence length="164" mass="18754">MNVLRTFLRSCIWLWVPPLVASFAFWPKLGSAYQPEFFWRDIPVLLGMVENVARIATISFSVIMLMSWRTPRQRLGLWIYVIGISLYVACQWIIVLNPTGWWATSALGFLAPAYTPAIWLLGIGMMGNQSMVGRLARPHFYFWGLAGIFLAAHISHAYLVFTRL</sequence>
<dbReference type="EMBL" id="SNYR01000001">
    <property type="protein sequence ID" value="TDQ67495.1"/>
    <property type="molecule type" value="Genomic_DNA"/>
</dbReference>
<keyword evidence="3" id="KW-1185">Reference proteome</keyword>
<feature type="transmembrane region" description="Helical" evidence="1">
    <location>
        <begin position="46"/>
        <end position="65"/>
    </location>
</feature>
<dbReference type="RefSeq" id="WP_133572106.1">
    <property type="nucleotide sequence ID" value="NZ_SNYR01000001.1"/>
</dbReference>
<proteinExistence type="predicted"/>
<feature type="transmembrane region" description="Helical" evidence="1">
    <location>
        <begin position="101"/>
        <end position="128"/>
    </location>
</feature>
<reference evidence="2 3" key="1">
    <citation type="submission" date="2019-03" db="EMBL/GenBank/DDBJ databases">
        <title>Genomic Encyclopedia of Type Strains, Phase III (KMG-III): the genomes of soil and plant-associated and newly described type strains.</title>
        <authorList>
            <person name="Whitman W."/>
        </authorList>
    </citation>
    <scope>NUCLEOTIDE SEQUENCE [LARGE SCALE GENOMIC DNA]</scope>
    <source>
        <strain evidence="2 3">CGMCC 1.7002</strain>
    </source>
</reference>
<dbReference type="AlphaFoldDB" id="A0A4R6W3A7"/>
<name>A0A4R6W3A7_9HYPH</name>
<organism evidence="2 3">
    <name type="scientific">Maritalea mobilis</name>
    <dbReference type="NCBI Taxonomy" id="483324"/>
    <lineage>
        <taxon>Bacteria</taxon>
        <taxon>Pseudomonadati</taxon>
        <taxon>Pseudomonadota</taxon>
        <taxon>Alphaproteobacteria</taxon>
        <taxon>Hyphomicrobiales</taxon>
        <taxon>Devosiaceae</taxon>
        <taxon>Maritalea</taxon>
    </lineage>
</organism>
<dbReference type="Proteomes" id="UP000295391">
    <property type="component" value="Unassembled WGS sequence"/>
</dbReference>
<accession>A0A4R6W3A7</accession>
<feature type="transmembrane region" description="Helical" evidence="1">
    <location>
        <begin position="77"/>
        <end position="95"/>
    </location>
</feature>
<dbReference type="OrthoDB" id="648493at2"/>
<keyword evidence="1" id="KW-0812">Transmembrane</keyword>
<gene>
    <name evidence="2" type="ORF">ATL17_1510</name>
</gene>
<comment type="caution">
    <text evidence="2">The sequence shown here is derived from an EMBL/GenBank/DDBJ whole genome shotgun (WGS) entry which is preliminary data.</text>
</comment>
<feature type="transmembrane region" description="Helical" evidence="1">
    <location>
        <begin position="140"/>
        <end position="161"/>
    </location>
</feature>
<keyword evidence="1" id="KW-0472">Membrane</keyword>
<evidence type="ECO:0000256" key="1">
    <source>
        <dbReference type="SAM" id="Phobius"/>
    </source>
</evidence>
<keyword evidence="1" id="KW-1133">Transmembrane helix</keyword>
<evidence type="ECO:0000313" key="3">
    <source>
        <dbReference type="Proteomes" id="UP000295391"/>
    </source>
</evidence>
<evidence type="ECO:0000313" key="2">
    <source>
        <dbReference type="EMBL" id="TDQ67495.1"/>
    </source>
</evidence>
<feature type="transmembrane region" description="Helical" evidence="1">
    <location>
        <begin position="7"/>
        <end position="26"/>
    </location>
</feature>
<protein>
    <submittedName>
        <fullName evidence="2">Uncharacterized protein</fullName>
    </submittedName>
</protein>